<dbReference type="EMBL" id="MEKH01000008">
    <property type="protein sequence ID" value="ODO04785.1"/>
    <property type="molecule type" value="Genomic_DNA"/>
</dbReference>
<reference evidence="2 3" key="1">
    <citation type="submission" date="2016-06" db="EMBL/GenBank/DDBJ databases">
        <title>Evolution of pathogenesis and genome organization in the Tremellales.</title>
        <authorList>
            <person name="Cuomo C."/>
            <person name="Litvintseva A."/>
            <person name="Heitman J."/>
            <person name="Chen Y."/>
            <person name="Sun S."/>
            <person name="Springer D."/>
            <person name="Dromer F."/>
            <person name="Young S."/>
            <person name="Zeng Q."/>
            <person name="Chapman S."/>
            <person name="Gujja S."/>
            <person name="Saif S."/>
            <person name="Birren B."/>
        </authorList>
    </citation>
    <scope>NUCLEOTIDE SEQUENCE [LARGE SCALE GENOMIC DNA]</scope>
    <source>
        <strain evidence="2 3">CBS 6273</strain>
    </source>
</reference>
<organism evidence="2 3">
    <name type="scientific">Cryptococcus amylolentus CBS 6273</name>
    <dbReference type="NCBI Taxonomy" id="1296118"/>
    <lineage>
        <taxon>Eukaryota</taxon>
        <taxon>Fungi</taxon>
        <taxon>Dikarya</taxon>
        <taxon>Basidiomycota</taxon>
        <taxon>Agaricomycotina</taxon>
        <taxon>Tremellomycetes</taxon>
        <taxon>Tremellales</taxon>
        <taxon>Cryptococcaceae</taxon>
        <taxon>Cryptococcus</taxon>
    </lineage>
</organism>
<dbReference type="SUPFAM" id="SSF81383">
    <property type="entry name" value="F-box domain"/>
    <property type="match status" value="1"/>
</dbReference>
<dbReference type="AlphaFoldDB" id="A0A1E3JVD1"/>
<comment type="caution">
    <text evidence="2">The sequence shown here is derived from an EMBL/GenBank/DDBJ whole genome shotgun (WGS) entry which is preliminary data.</text>
</comment>
<dbReference type="Proteomes" id="UP000095149">
    <property type="component" value="Unassembled WGS sequence"/>
</dbReference>
<protein>
    <recommendedName>
        <fullName evidence="4">F-box domain-containing protein</fullName>
    </recommendedName>
</protein>
<sequence>MSLAAPIFMPYTPPQSPQPAYRWLKRSTLAPHSPEDSGESDAEADTLPHHPRAHTKPPMTHDVDMETDEESEPGCQERSAFLRLPIEIIDKVLTSFGDHDNISLARFAMTCQELRAHIHLDPDQSLWRDIFLQNYDDPRKAAAPWENAHTEDIDWRQKVKDREFVFRVLDLWQEEKWDEAIRHLDLICDTLLDMYLDLPSTAEDECQHHQDSPRPYRPRASKNTPILTYLCSSPLFIHLYRNHRLCPQSPGHPRLRPLAGARQIPQWSVRRQIRTHTNPKLARLHTLLPPHFDENDEADREWRGFMRELVYSIKGFSEANDHGPFHADGTVDWVICDAVGSVMMSNADEVMDNPEISEHWRDSIVPRSYGVEPTRGWGFSHVERPLELPSTQVWDWAGVEGTWEGSYAFIDYTDWISLNEPQLILQRGRVAQLDLTRYHEAVGDLMRLRLVLDDPTDPNSPTHHLPHIVSNLPVSNALPPIRFVGASLSSNDVEHPSPPLGFVRGTVQLTTDNPPQVRWTLVIRYGGADRWTLEAVQMGGRGSKRGFFGIWTDAAKEAHTPNGPLWYWKS</sequence>
<dbReference type="InterPro" id="IPR036047">
    <property type="entry name" value="F-box-like_dom_sf"/>
</dbReference>
<evidence type="ECO:0008006" key="4">
    <source>
        <dbReference type="Google" id="ProtNLM"/>
    </source>
</evidence>
<accession>A0A1E3JVD1</accession>
<dbReference type="OrthoDB" id="3226064at2759"/>
<evidence type="ECO:0000313" key="3">
    <source>
        <dbReference type="Proteomes" id="UP000095149"/>
    </source>
</evidence>
<evidence type="ECO:0000256" key="1">
    <source>
        <dbReference type="SAM" id="MobiDB-lite"/>
    </source>
</evidence>
<feature type="region of interest" description="Disordered" evidence="1">
    <location>
        <begin position="1"/>
        <end position="75"/>
    </location>
</feature>
<name>A0A1E3JVD1_9TREE</name>
<proteinExistence type="predicted"/>
<evidence type="ECO:0000313" key="2">
    <source>
        <dbReference type="EMBL" id="ODO04785.1"/>
    </source>
</evidence>
<gene>
    <name evidence="2" type="ORF">I350_05395</name>
</gene>